<dbReference type="Pfam" id="PF00753">
    <property type="entry name" value="Lactamase_B"/>
    <property type="match status" value="1"/>
</dbReference>
<dbReference type="EMBL" id="BANJ01000031">
    <property type="protein sequence ID" value="GAN99691.1"/>
    <property type="molecule type" value="Genomic_DNA"/>
</dbReference>
<keyword evidence="3" id="KW-0479">Metal-binding</keyword>
<keyword evidence="5" id="KW-0862">Zinc</keyword>
<dbReference type="InterPro" id="IPR051013">
    <property type="entry name" value="MBL_superfamily_lactonases"/>
</dbReference>
<gene>
    <name evidence="7" type="ORF">Gxy13693_031_010</name>
</gene>
<proteinExistence type="inferred from homology"/>
<dbReference type="Proteomes" id="UP000032683">
    <property type="component" value="Unassembled WGS sequence"/>
</dbReference>
<dbReference type="PANTHER" id="PTHR42978">
    <property type="entry name" value="QUORUM-QUENCHING LACTONASE YTNP-RELATED-RELATED"/>
    <property type="match status" value="1"/>
</dbReference>
<dbReference type="Gene3D" id="3.60.15.10">
    <property type="entry name" value="Ribonuclease Z/Hydroxyacylglutathione hydrolase-like"/>
    <property type="match status" value="1"/>
</dbReference>
<sequence>MTAVERLYILLCGYEVIPKSVSTLGRGQNFMICAPICVYLLKTATGWTMLDTGLDPFYLSTEENKARYFSDYGVTPPIIRKGHDLEGLLAEIGIGLDDISDVIISHLHYDHSGYIKKLPNAVIHMQEAEYSYAMECKEYGYFTEDFASDDIAWNFHNGDWSLCPGLDLIATYGHTPGHQSAIVTLPCSGKKILTFDAGDLRENFAHEVLPGVTYDAEAALESIQRINALSQRFNAELILFHDPQEIQNLPLSPNFYA</sequence>
<name>A0A0D6QA32_KOMXY</name>
<evidence type="ECO:0000259" key="6">
    <source>
        <dbReference type="SMART" id="SM00849"/>
    </source>
</evidence>
<dbReference type="InterPro" id="IPR001279">
    <property type="entry name" value="Metallo-B-lactamas"/>
</dbReference>
<feature type="domain" description="Metallo-beta-lactamase" evidence="6">
    <location>
        <begin position="35"/>
        <end position="241"/>
    </location>
</feature>
<protein>
    <submittedName>
        <fullName evidence="7">Beta-lactamase</fullName>
    </submittedName>
</protein>
<evidence type="ECO:0000313" key="8">
    <source>
        <dbReference type="Proteomes" id="UP000032683"/>
    </source>
</evidence>
<dbReference type="CDD" id="cd07729">
    <property type="entry name" value="AHL_lactonase_MBL-fold"/>
    <property type="match status" value="1"/>
</dbReference>
<comment type="caution">
    <text evidence="7">The sequence shown here is derived from an EMBL/GenBank/DDBJ whole genome shotgun (WGS) entry which is preliminary data.</text>
</comment>
<dbReference type="InterPro" id="IPR036866">
    <property type="entry name" value="RibonucZ/Hydroxyglut_hydro"/>
</dbReference>
<comment type="cofactor">
    <cofactor evidence="1">
        <name>Zn(2+)</name>
        <dbReference type="ChEBI" id="CHEBI:29105"/>
    </cofactor>
</comment>
<dbReference type="AlphaFoldDB" id="A0A0D6QA32"/>
<comment type="similarity">
    <text evidence="2">Belongs to the metallo-beta-lactamase superfamily.</text>
</comment>
<evidence type="ECO:0000256" key="5">
    <source>
        <dbReference type="ARBA" id="ARBA00022833"/>
    </source>
</evidence>
<dbReference type="SMART" id="SM00849">
    <property type="entry name" value="Lactamase_B"/>
    <property type="match status" value="1"/>
</dbReference>
<evidence type="ECO:0000256" key="1">
    <source>
        <dbReference type="ARBA" id="ARBA00001947"/>
    </source>
</evidence>
<dbReference type="PANTHER" id="PTHR42978:SF2">
    <property type="entry name" value="102 KBASES UNSTABLE REGION: FROM 1 TO 119443"/>
    <property type="match status" value="1"/>
</dbReference>
<dbReference type="SUPFAM" id="SSF56281">
    <property type="entry name" value="Metallo-hydrolase/oxidoreductase"/>
    <property type="match status" value="1"/>
</dbReference>
<evidence type="ECO:0000256" key="4">
    <source>
        <dbReference type="ARBA" id="ARBA00022801"/>
    </source>
</evidence>
<accession>A0A0D6QA32</accession>
<reference evidence="7 8" key="1">
    <citation type="submission" date="2012-11" db="EMBL/GenBank/DDBJ databases">
        <title>Whole genome sequence of Gluconacetobacter xylinus NBRC 13693.</title>
        <authorList>
            <person name="Azuma Y."/>
            <person name="Higashiura N."/>
            <person name="Hirakawa H."/>
            <person name="Matsushita K."/>
        </authorList>
    </citation>
    <scope>NUCLEOTIDE SEQUENCE [LARGE SCALE GENOMIC DNA]</scope>
    <source>
        <strain evidence="7 8">NBRC 13693</strain>
    </source>
</reference>
<evidence type="ECO:0000313" key="7">
    <source>
        <dbReference type="EMBL" id="GAN99691.1"/>
    </source>
</evidence>
<organism evidence="7 8">
    <name type="scientific">Komagataeibacter xylinus NBRC 13693</name>
    <dbReference type="NCBI Taxonomy" id="1234668"/>
    <lineage>
        <taxon>Bacteria</taxon>
        <taxon>Pseudomonadati</taxon>
        <taxon>Pseudomonadota</taxon>
        <taxon>Alphaproteobacteria</taxon>
        <taxon>Acetobacterales</taxon>
        <taxon>Acetobacteraceae</taxon>
        <taxon>Komagataeibacter</taxon>
    </lineage>
</organism>
<dbReference type="GO" id="GO:0016787">
    <property type="term" value="F:hydrolase activity"/>
    <property type="evidence" value="ECO:0007669"/>
    <property type="project" value="UniProtKB-KW"/>
</dbReference>
<evidence type="ECO:0000256" key="2">
    <source>
        <dbReference type="ARBA" id="ARBA00007749"/>
    </source>
</evidence>
<keyword evidence="4" id="KW-0378">Hydrolase</keyword>
<evidence type="ECO:0000256" key="3">
    <source>
        <dbReference type="ARBA" id="ARBA00022723"/>
    </source>
</evidence>
<dbReference type="GO" id="GO:0046872">
    <property type="term" value="F:metal ion binding"/>
    <property type="evidence" value="ECO:0007669"/>
    <property type="project" value="UniProtKB-KW"/>
</dbReference>
<dbReference type="RefSeq" id="WP_048856240.1">
    <property type="nucleotide sequence ID" value="NZ_BANJ01000031.1"/>
</dbReference>